<feature type="transmembrane region" description="Helical" evidence="6">
    <location>
        <begin position="430"/>
        <end position="449"/>
    </location>
</feature>
<feature type="transmembrane region" description="Helical" evidence="6">
    <location>
        <begin position="373"/>
        <end position="394"/>
    </location>
</feature>
<dbReference type="PANTHER" id="PTHR23501:SF198">
    <property type="entry name" value="AZOLE RESISTANCE PROTEIN 1-RELATED"/>
    <property type="match status" value="1"/>
</dbReference>
<evidence type="ECO:0000313" key="8">
    <source>
        <dbReference type="EMBL" id="TGJ78270.1"/>
    </source>
</evidence>
<organism evidence="8 9">
    <name type="scientific">Xylaria hypoxylon</name>
    <dbReference type="NCBI Taxonomy" id="37992"/>
    <lineage>
        <taxon>Eukaryota</taxon>
        <taxon>Fungi</taxon>
        <taxon>Dikarya</taxon>
        <taxon>Ascomycota</taxon>
        <taxon>Pezizomycotina</taxon>
        <taxon>Sordariomycetes</taxon>
        <taxon>Xylariomycetidae</taxon>
        <taxon>Xylariales</taxon>
        <taxon>Xylariaceae</taxon>
        <taxon>Xylaria</taxon>
    </lineage>
</organism>
<feature type="transmembrane region" description="Helical" evidence="6">
    <location>
        <begin position="124"/>
        <end position="146"/>
    </location>
</feature>
<feature type="transmembrane region" description="Helical" evidence="6">
    <location>
        <begin position="218"/>
        <end position="238"/>
    </location>
</feature>
<evidence type="ECO:0000256" key="6">
    <source>
        <dbReference type="SAM" id="Phobius"/>
    </source>
</evidence>
<dbReference type="GO" id="GO:0022857">
    <property type="term" value="F:transmembrane transporter activity"/>
    <property type="evidence" value="ECO:0007669"/>
    <property type="project" value="InterPro"/>
</dbReference>
<evidence type="ECO:0000256" key="5">
    <source>
        <dbReference type="SAM" id="MobiDB-lite"/>
    </source>
</evidence>
<feature type="transmembrane region" description="Helical" evidence="6">
    <location>
        <begin position="158"/>
        <end position="180"/>
    </location>
</feature>
<feature type="transmembrane region" description="Helical" evidence="6">
    <location>
        <begin position="537"/>
        <end position="557"/>
    </location>
</feature>
<feature type="region of interest" description="Disordered" evidence="5">
    <location>
        <begin position="1"/>
        <end position="36"/>
    </location>
</feature>
<gene>
    <name evidence="8" type="ORF">E0Z10_g10496</name>
</gene>
<name>A0A4Z0YH74_9PEZI</name>
<protein>
    <recommendedName>
        <fullName evidence="7">Major facilitator superfamily (MFS) profile domain-containing protein</fullName>
    </recommendedName>
</protein>
<reference evidence="8 9" key="1">
    <citation type="submission" date="2019-03" db="EMBL/GenBank/DDBJ databases">
        <title>Draft genome sequence of Xylaria hypoxylon DSM 108379, a ubiquitous saprotrophic-parasitic fungi on hardwood.</title>
        <authorList>
            <person name="Buettner E."/>
            <person name="Leonhardt S."/>
            <person name="Gebauer A.M."/>
            <person name="Liers C."/>
            <person name="Hofrichter M."/>
            <person name="Kellner H."/>
        </authorList>
    </citation>
    <scope>NUCLEOTIDE SEQUENCE [LARGE SCALE GENOMIC DNA]</scope>
    <source>
        <strain evidence="8 9">DSM 108379</strain>
    </source>
</reference>
<keyword evidence="3 6" id="KW-1133">Transmembrane helix</keyword>
<dbReference type="Gene3D" id="1.20.1250.20">
    <property type="entry name" value="MFS general substrate transporter like domains"/>
    <property type="match status" value="1"/>
</dbReference>
<dbReference type="InterPro" id="IPR011701">
    <property type="entry name" value="MFS"/>
</dbReference>
<keyword evidence="4 6" id="KW-0472">Membrane</keyword>
<keyword evidence="2 6" id="KW-0812">Transmembrane</keyword>
<dbReference type="PROSITE" id="PS50850">
    <property type="entry name" value="MFS"/>
    <property type="match status" value="1"/>
</dbReference>
<dbReference type="PANTHER" id="PTHR23501">
    <property type="entry name" value="MAJOR FACILITATOR SUPERFAMILY"/>
    <property type="match status" value="1"/>
</dbReference>
<dbReference type="Proteomes" id="UP000297716">
    <property type="component" value="Unassembled WGS sequence"/>
</dbReference>
<feature type="transmembrane region" description="Helical" evidence="6">
    <location>
        <begin position="330"/>
        <end position="352"/>
    </location>
</feature>
<sequence length="562" mass="60295">MTSASSDPSTRRSNLSSPSSTDVEKGTEQTDSSNNNTVTVALGTEEVYSGDDVGIMRGTPLIMFTVGMMAVVFLMCLDHYILATATPRITSHFNSIQDAAWYSSGYYLTNMAVQPAFGQLFKLFSVRLTFLTCIIVFEVGSIVCALAPSSAALIIGRLITGVGGGGLYIGSVVIVGSAIPGHRRPLYISMITSLDGVASFAGPLLGGAFTDSSLTWRFCFWINLPIGFVAFGILWWFLRDPPQNASDDTPSPVLQRLVRVDWLSLALLLSGFATLLLALQWANVVYAWSNPQVYGLIITGSILLAVYFVYQHYQGENAAIPYRILRHRTVFFSAAFMLLINVMIGSLVYYLPFEFQRVDTRQAVRGESATKSGITNVAFLAPLFLAPLLSGAIISMTKWYVPQMQISSAIATVGAGLLTTLDGATSDARLIGYQLLTGLAGGFCHQIPYTSILDALPMEDVVPGSALCSFLNSLGSIVGIVIAQVIFAGLLLRNLNDIQGVDGRAVLLSGPTNIANAVPPELVGAVRAAYSNALQATYYLPVVVAGLCTLCVLGVRWKPLKL</sequence>
<evidence type="ECO:0000313" key="9">
    <source>
        <dbReference type="Proteomes" id="UP000297716"/>
    </source>
</evidence>
<evidence type="ECO:0000256" key="1">
    <source>
        <dbReference type="ARBA" id="ARBA00004141"/>
    </source>
</evidence>
<dbReference type="SUPFAM" id="SSF103473">
    <property type="entry name" value="MFS general substrate transporter"/>
    <property type="match status" value="1"/>
</dbReference>
<evidence type="ECO:0000259" key="7">
    <source>
        <dbReference type="PROSITE" id="PS50850"/>
    </source>
</evidence>
<comment type="subcellular location">
    <subcellularLocation>
        <location evidence="1">Membrane</location>
        <topology evidence="1">Multi-pass membrane protein</topology>
    </subcellularLocation>
</comment>
<feature type="transmembrane region" description="Helical" evidence="6">
    <location>
        <begin position="262"/>
        <end position="281"/>
    </location>
</feature>
<evidence type="ECO:0000256" key="3">
    <source>
        <dbReference type="ARBA" id="ARBA00022989"/>
    </source>
</evidence>
<dbReference type="OrthoDB" id="10021397at2759"/>
<feature type="transmembrane region" description="Helical" evidence="6">
    <location>
        <begin position="469"/>
        <end position="492"/>
    </location>
</feature>
<feature type="transmembrane region" description="Helical" evidence="6">
    <location>
        <begin position="293"/>
        <end position="310"/>
    </location>
</feature>
<feature type="transmembrane region" description="Helical" evidence="6">
    <location>
        <begin position="186"/>
        <end position="206"/>
    </location>
</feature>
<dbReference type="InterPro" id="IPR036259">
    <property type="entry name" value="MFS_trans_sf"/>
</dbReference>
<dbReference type="GO" id="GO:0005886">
    <property type="term" value="C:plasma membrane"/>
    <property type="evidence" value="ECO:0007669"/>
    <property type="project" value="TreeGrafter"/>
</dbReference>
<evidence type="ECO:0000256" key="2">
    <source>
        <dbReference type="ARBA" id="ARBA00022692"/>
    </source>
</evidence>
<feature type="compositionally biased region" description="Low complexity" evidence="5">
    <location>
        <begin position="11"/>
        <end position="21"/>
    </location>
</feature>
<accession>A0A4Z0YH74</accession>
<dbReference type="EMBL" id="SKBN01000422">
    <property type="protein sequence ID" value="TGJ78270.1"/>
    <property type="molecule type" value="Genomic_DNA"/>
</dbReference>
<dbReference type="InterPro" id="IPR020846">
    <property type="entry name" value="MFS_dom"/>
</dbReference>
<dbReference type="AlphaFoldDB" id="A0A4Z0YH74"/>
<proteinExistence type="predicted"/>
<evidence type="ECO:0000256" key="4">
    <source>
        <dbReference type="ARBA" id="ARBA00023136"/>
    </source>
</evidence>
<feature type="transmembrane region" description="Helical" evidence="6">
    <location>
        <begin position="61"/>
        <end position="82"/>
    </location>
</feature>
<feature type="domain" description="Major facilitator superfamily (MFS) profile" evidence="7">
    <location>
        <begin position="64"/>
        <end position="560"/>
    </location>
</feature>
<comment type="caution">
    <text evidence="8">The sequence shown here is derived from an EMBL/GenBank/DDBJ whole genome shotgun (WGS) entry which is preliminary data.</text>
</comment>
<keyword evidence="9" id="KW-1185">Reference proteome</keyword>
<dbReference type="Pfam" id="PF07690">
    <property type="entry name" value="MFS_1"/>
    <property type="match status" value="1"/>
</dbReference>